<feature type="region of interest" description="Disordered" evidence="1">
    <location>
        <begin position="81"/>
        <end position="102"/>
    </location>
</feature>
<dbReference type="SUPFAM" id="SSF53474">
    <property type="entry name" value="alpha/beta-Hydrolases"/>
    <property type="match status" value="1"/>
</dbReference>
<keyword evidence="3" id="KW-1185">Reference proteome</keyword>
<dbReference type="AlphaFoldDB" id="A0A6A6ZQ65"/>
<dbReference type="InterPro" id="IPR029058">
    <property type="entry name" value="AB_hydrolase_fold"/>
</dbReference>
<feature type="compositionally biased region" description="Polar residues" evidence="1">
    <location>
        <begin position="90"/>
        <end position="102"/>
    </location>
</feature>
<protein>
    <recommendedName>
        <fullName evidence="4">AB hydrolase-1 domain-containing protein</fullName>
    </recommendedName>
</protein>
<feature type="region of interest" description="Disordered" evidence="1">
    <location>
        <begin position="172"/>
        <end position="204"/>
    </location>
</feature>
<evidence type="ECO:0000313" key="3">
    <source>
        <dbReference type="Proteomes" id="UP000799424"/>
    </source>
</evidence>
<name>A0A6A6ZQ65_9PLEO</name>
<evidence type="ECO:0000313" key="2">
    <source>
        <dbReference type="EMBL" id="KAF2823251.1"/>
    </source>
</evidence>
<dbReference type="PANTHER" id="PTHR42103:SF2">
    <property type="entry name" value="AB HYDROLASE-1 DOMAIN-CONTAINING PROTEIN"/>
    <property type="match status" value="1"/>
</dbReference>
<dbReference type="OrthoDB" id="10260961at2759"/>
<accession>A0A6A6ZQ65</accession>
<sequence length="368" mass="40490">MAHPYAPMGGSHDDRVVGIVIDEFLKAGWIIGTFNFRGAHGSQGRTSWSGRPELDDYTSFAAFFMHYLSYLRPHPASNANLAAEIPSKPSPTGQSEQVASGQAAETPTIILGGYSYGSLILKHLPPVPMILQPFESPIAGSAHDEVVLKAHKLADQSNLAWINLARRKDRERRLAKKGHGAKPSVTMGGEETSPDKRRTSRDIRRSVDRGLSVDFGNRLRSLSHRRRKDESPVTSLERTDASPITMPEVRYLLVSQLTTPTSTLAAPALVHKFWNKTRERFQDVLSKHATLAIYGDQDMFASAKKLRSWCAQMRDASRVHFSSVEVTGAGHFWVEKGVEAKLRAALRDWATAAHDACSTCTASSSTAT</sequence>
<gene>
    <name evidence="2" type="ORF">CC86DRAFT_298621</name>
</gene>
<evidence type="ECO:0008006" key="4">
    <source>
        <dbReference type="Google" id="ProtNLM"/>
    </source>
</evidence>
<proteinExistence type="predicted"/>
<reference evidence="2" key="1">
    <citation type="journal article" date="2020" name="Stud. Mycol.">
        <title>101 Dothideomycetes genomes: a test case for predicting lifestyles and emergence of pathogens.</title>
        <authorList>
            <person name="Haridas S."/>
            <person name="Albert R."/>
            <person name="Binder M."/>
            <person name="Bloem J."/>
            <person name="Labutti K."/>
            <person name="Salamov A."/>
            <person name="Andreopoulos B."/>
            <person name="Baker S."/>
            <person name="Barry K."/>
            <person name="Bills G."/>
            <person name="Bluhm B."/>
            <person name="Cannon C."/>
            <person name="Castanera R."/>
            <person name="Culley D."/>
            <person name="Daum C."/>
            <person name="Ezra D."/>
            <person name="Gonzalez J."/>
            <person name="Henrissat B."/>
            <person name="Kuo A."/>
            <person name="Liang C."/>
            <person name="Lipzen A."/>
            <person name="Lutzoni F."/>
            <person name="Magnuson J."/>
            <person name="Mondo S."/>
            <person name="Nolan M."/>
            <person name="Ohm R."/>
            <person name="Pangilinan J."/>
            <person name="Park H.-J."/>
            <person name="Ramirez L."/>
            <person name="Alfaro M."/>
            <person name="Sun H."/>
            <person name="Tritt A."/>
            <person name="Yoshinaga Y."/>
            <person name="Zwiers L.-H."/>
            <person name="Turgeon B."/>
            <person name="Goodwin S."/>
            <person name="Spatafora J."/>
            <person name="Crous P."/>
            <person name="Grigoriev I."/>
        </authorList>
    </citation>
    <scope>NUCLEOTIDE SEQUENCE</scope>
    <source>
        <strain evidence="2">CBS 113818</strain>
    </source>
</reference>
<feature type="compositionally biased region" description="Basic and acidic residues" evidence="1">
    <location>
        <begin position="193"/>
        <end position="204"/>
    </location>
</feature>
<dbReference type="PANTHER" id="PTHR42103">
    <property type="entry name" value="ALPHA/BETA-HYDROLASES SUPERFAMILY PROTEIN"/>
    <property type="match status" value="1"/>
</dbReference>
<organism evidence="2 3">
    <name type="scientific">Ophiobolus disseminans</name>
    <dbReference type="NCBI Taxonomy" id="1469910"/>
    <lineage>
        <taxon>Eukaryota</taxon>
        <taxon>Fungi</taxon>
        <taxon>Dikarya</taxon>
        <taxon>Ascomycota</taxon>
        <taxon>Pezizomycotina</taxon>
        <taxon>Dothideomycetes</taxon>
        <taxon>Pleosporomycetidae</taxon>
        <taxon>Pleosporales</taxon>
        <taxon>Pleosporineae</taxon>
        <taxon>Phaeosphaeriaceae</taxon>
        <taxon>Ophiobolus</taxon>
    </lineage>
</organism>
<dbReference type="Proteomes" id="UP000799424">
    <property type="component" value="Unassembled WGS sequence"/>
</dbReference>
<dbReference type="EMBL" id="MU006232">
    <property type="protein sequence ID" value="KAF2823251.1"/>
    <property type="molecule type" value="Genomic_DNA"/>
</dbReference>
<dbReference type="Gene3D" id="3.40.50.1820">
    <property type="entry name" value="alpha/beta hydrolase"/>
    <property type="match status" value="1"/>
</dbReference>
<evidence type="ECO:0000256" key="1">
    <source>
        <dbReference type="SAM" id="MobiDB-lite"/>
    </source>
</evidence>